<proteinExistence type="predicted"/>
<gene>
    <name evidence="3" type="primary">LOC106462384</name>
</gene>
<dbReference type="PANTHER" id="PTHR20933:SF3">
    <property type="entry name" value="F-BOX ONLY PROTEIN 33"/>
    <property type="match status" value="1"/>
</dbReference>
<keyword evidence="2" id="KW-1185">Reference proteome</keyword>
<dbReference type="GeneID" id="106462384"/>
<dbReference type="InterPro" id="IPR001810">
    <property type="entry name" value="F-box_dom"/>
</dbReference>
<dbReference type="Proteomes" id="UP000694941">
    <property type="component" value="Unplaced"/>
</dbReference>
<dbReference type="Gene3D" id="1.20.1280.50">
    <property type="match status" value="1"/>
</dbReference>
<name>A0ABM1B9W7_LIMPO</name>
<dbReference type="InterPro" id="IPR032675">
    <property type="entry name" value="LRR_dom_sf"/>
</dbReference>
<reference evidence="3" key="1">
    <citation type="submission" date="2025-08" db="UniProtKB">
        <authorList>
            <consortium name="RefSeq"/>
        </authorList>
    </citation>
    <scope>IDENTIFICATION</scope>
    <source>
        <tissue evidence="3">Muscle</tissue>
    </source>
</reference>
<protein>
    <submittedName>
        <fullName evidence="3">F-box only protein 33-like</fullName>
    </submittedName>
</protein>
<evidence type="ECO:0000259" key="1">
    <source>
        <dbReference type="PROSITE" id="PS50181"/>
    </source>
</evidence>
<dbReference type="PANTHER" id="PTHR20933">
    <property type="entry name" value="F-BOX ONLY PROTEIN 33"/>
    <property type="match status" value="1"/>
</dbReference>
<dbReference type="CDD" id="cd22104">
    <property type="entry name" value="F-box_FBXO33"/>
    <property type="match status" value="1"/>
</dbReference>
<dbReference type="SMART" id="SM00256">
    <property type="entry name" value="FBOX"/>
    <property type="match status" value="1"/>
</dbReference>
<accession>A0ABM1B9W7</accession>
<sequence length="516" mass="59158">MAAVVRHRFWNDLPTVVITEILSYLSFGDRLRCSLVCKSWRQCLFSSQFWKNVVFVINNGNTPSTLQVLWSNNRARSRFFHKVLKCCKNSVRNVQVRFNSLNGEDVLQALEITETLVTLRSKLQGFSLEPSSSHIEWNCRSSCKRKNEEDLNFTNKLGDHMQKGVHQNVSQAKTEDKRNFQDRFIKAIRTLMMQDNHLKHIGFGFIEELVEDGNSYLTLLSQHQAESIQSLHLASVQETMYEKSKIVYQANLFHCLIHLTILSIDFDQVTDALLTALADQNRLPLKQLLLYLSNLNPHYQPVSVKTWMTLTKQSPSLEVTVTLLHFNDESSVLSEILSSHMPLTHFRSFFSAGIDEDLLYQLAVSNSETLQSLYIMDSLSEEKGPSVSFLVVDEDPFVILAWKCKKLTSLTIIGFEVADLNVIAFARLRGSNLKELKIPACCIVVGDDGKDVVYLDQVAPNKYHTLVNEVSKSLQFQWKPLSTFELHPSVINVELDAEEAYLWYILKDQRWLDVVD</sequence>
<dbReference type="Pfam" id="PF12937">
    <property type="entry name" value="F-box-like"/>
    <property type="match status" value="1"/>
</dbReference>
<evidence type="ECO:0000313" key="3">
    <source>
        <dbReference type="RefSeq" id="XP_013777766.1"/>
    </source>
</evidence>
<dbReference type="PROSITE" id="PS50181">
    <property type="entry name" value="FBOX"/>
    <property type="match status" value="1"/>
</dbReference>
<dbReference type="SUPFAM" id="SSF81383">
    <property type="entry name" value="F-box domain"/>
    <property type="match status" value="1"/>
</dbReference>
<dbReference type="InterPro" id="IPR036047">
    <property type="entry name" value="F-box-like_dom_sf"/>
</dbReference>
<evidence type="ECO:0000313" key="2">
    <source>
        <dbReference type="Proteomes" id="UP000694941"/>
    </source>
</evidence>
<dbReference type="Gene3D" id="3.80.10.10">
    <property type="entry name" value="Ribonuclease Inhibitor"/>
    <property type="match status" value="1"/>
</dbReference>
<feature type="domain" description="F-box" evidence="1">
    <location>
        <begin position="7"/>
        <end position="53"/>
    </location>
</feature>
<organism evidence="2 3">
    <name type="scientific">Limulus polyphemus</name>
    <name type="common">Atlantic horseshoe crab</name>
    <dbReference type="NCBI Taxonomy" id="6850"/>
    <lineage>
        <taxon>Eukaryota</taxon>
        <taxon>Metazoa</taxon>
        <taxon>Ecdysozoa</taxon>
        <taxon>Arthropoda</taxon>
        <taxon>Chelicerata</taxon>
        <taxon>Merostomata</taxon>
        <taxon>Xiphosura</taxon>
        <taxon>Limulidae</taxon>
        <taxon>Limulus</taxon>
    </lineage>
</organism>
<dbReference type="RefSeq" id="XP_013777766.1">
    <property type="nucleotide sequence ID" value="XM_013922312.2"/>
</dbReference>